<dbReference type="GO" id="GO:0006511">
    <property type="term" value="P:ubiquitin-dependent protein catabolic process"/>
    <property type="evidence" value="ECO:0007669"/>
    <property type="project" value="InterPro"/>
</dbReference>
<organism evidence="8">
    <name type="scientific">Sexangularia sp. CB-2014</name>
    <dbReference type="NCBI Taxonomy" id="1486929"/>
    <lineage>
        <taxon>Eukaryota</taxon>
        <taxon>Amoebozoa</taxon>
        <taxon>Tubulinea</taxon>
        <taxon>Elardia</taxon>
        <taxon>Arcellinida</taxon>
        <taxon>Arcellinida incertae sedis</taxon>
        <taxon>Sexangularia</taxon>
    </lineage>
</organism>
<evidence type="ECO:0000256" key="1">
    <source>
        <dbReference type="ARBA" id="ARBA00009993"/>
    </source>
</evidence>
<dbReference type="InterPro" id="IPR016073">
    <property type="entry name" value="Skp1_comp_POZ"/>
</dbReference>
<evidence type="ECO:0000259" key="7">
    <source>
        <dbReference type="Pfam" id="PF03931"/>
    </source>
</evidence>
<evidence type="ECO:0000313" key="8">
    <source>
        <dbReference type="EMBL" id="CAD9288191.1"/>
    </source>
</evidence>
<dbReference type="UniPathway" id="UPA00143"/>
<dbReference type="InterPro" id="IPR016072">
    <property type="entry name" value="Skp1_comp_dimer"/>
</dbReference>
<proteinExistence type="inferred from homology"/>
<dbReference type="FunFam" id="3.30.710.10:FF:000026">
    <property type="entry name" value="E3 ubiquitin ligase complex SCF subunit"/>
    <property type="match status" value="1"/>
</dbReference>
<gene>
    <name evidence="8" type="ORF">SSP0437_LOCUS1550</name>
</gene>
<dbReference type="Gene3D" id="3.30.710.10">
    <property type="entry name" value="Potassium Channel Kv1.1, Chain A"/>
    <property type="match status" value="1"/>
</dbReference>
<keyword evidence="3" id="KW-0379">Hydroxylation</keyword>
<feature type="domain" description="SKP1 component POZ" evidence="7">
    <location>
        <begin position="3"/>
        <end position="62"/>
    </location>
</feature>
<dbReference type="GO" id="GO:0043223">
    <property type="term" value="C:cytoplasmic SCF ubiquitin ligase complex"/>
    <property type="evidence" value="ECO:0007669"/>
    <property type="project" value="UniProtKB-ARBA"/>
</dbReference>
<dbReference type="SUPFAM" id="SSF81382">
    <property type="entry name" value="Skp1 dimerisation domain-like"/>
    <property type="match status" value="1"/>
</dbReference>
<dbReference type="InterPro" id="IPR016897">
    <property type="entry name" value="SKP1"/>
</dbReference>
<feature type="domain" description="SKP1 component dimerisation" evidence="6">
    <location>
        <begin position="106"/>
        <end position="152"/>
    </location>
</feature>
<evidence type="ECO:0008006" key="9">
    <source>
        <dbReference type="Google" id="ProtNLM"/>
    </source>
</evidence>
<comment type="pathway">
    <text evidence="5">Protein modification; protein ubiquitination.</text>
</comment>
<sequence length="156" mass="17455">MSKVILTSMDDQEFEVEKSVAEMSVTIKNALEDIGDVGAPIPLPNVSSKILAKVIEFCTHHAAKDGADKKDSKNSDEIDEWDAEFCNVDQSTLFELILAANYLDIKPLLDLTCKTVANMIKGKSTEEIRKTFKITNDFTPEEEEAVKRENAWVSDR</sequence>
<name>A0A7S1V748_9EUKA</name>
<dbReference type="SUPFAM" id="SSF54695">
    <property type="entry name" value="POZ domain"/>
    <property type="match status" value="1"/>
</dbReference>
<dbReference type="Pfam" id="PF01466">
    <property type="entry name" value="Skp1"/>
    <property type="match status" value="1"/>
</dbReference>
<dbReference type="GO" id="GO:0016567">
    <property type="term" value="P:protein ubiquitination"/>
    <property type="evidence" value="ECO:0007669"/>
    <property type="project" value="UniProtKB-UniPathway"/>
</dbReference>
<dbReference type="SMART" id="SM00512">
    <property type="entry name" value="Skp1"/>
    <property type="match status" value="1"/>
</dbReference>
<dbReference type="PANTHER" id="PTHR11165">
    <property type="entry name" value="SKP1"/>
    <property type="match status" value="1"/>
</dbReference>
<dbReference type="InterPro" id="IPR036296">
    <property type="entry name" value="SKP1-like_dim_sf"/>
</dbReference>
<evidence type="ECO:0000256" key="2">
    <source>
        <dbReference type="ARBA" id="ARBA00022786"/>
    </source>
</evidence>
<dbReference type="GO" id="GO:1990444">
    <property type="term" value="F:F-box domain binding"/>
    <property type="evidence" value="ECO:0007669"/>
    <property type="project" value="UniProtKB-ARBA"/>
</dbReference>
<keyword evidence="2 5" id="KW-0833">Ubl conjugation pathway</keyword>
<protein>
    <recommendedName>
        <fullName evidence="9">SKP1-like protein</fullName>
    </recommendedName>
</protein>
<evidence type="ECO:0000256" key="3">
    <source>
        <dbReference type="ARBA" id="ARBA00023278"/>
    </source>
</evidence>
<dbReference type="GO" id="GO:0071987">
    <property type="term" value="F:WD40-repeat domain binding"/>
    <property type="evidence" value="ECO:0007669"/>
    <property type="project" value="UniProtKB-ARBA"/>
</dbReference>
<dbReference type="PIRSF" id="PIRSF028729">
    <property type="entry name" value="E3_ubiquit_lig_SCF_Skp"/>
    <property type="match status" value="1"/>
</dbReference>
<dbReference type="AlphaFoldDB" id="A0A7S1V748"/>
<comment type="subunit">
    <text evidence="4">Multiprotein complex (SCF) with cullin and F-box-containing protein. Capable of undergoing aggregation.</text>
</comment>
<dbReference type="EMBL" id="HBGL01002020">
    <property type="protein sequence ID" value="CAD9288191.1"/>
    <property type="molecule type" value="Transcribed_RNA"/>
</dbReference>
<dbReference type="CDD" id="cd18322">
    <property type="entry name" value="BTB_POZ_SKP1"/>
    <property type="match status" value="1"/>
</dbReference>
<dbReference type="GO" id="GO:0097602">
    <property type="term" value="F:cullin family protein binding"/>
    <property type="evidence" value="ECO:0007669"/>
    <property type="project" value="UniProtKB-ARBA"/>
</dbReference>
<comment type="similarity">
    <text evidence="1 5">Belongs to the SKP1 family.</text>
</comment>
<dbReference type="InterPro" id="IPR001232">
    <property type="entry name" value="SKP1-like"/>
</dbReference>
<evidence type="ECO:0000256" key="4">
    <source>
        <dbReference type="ARBA" id="ARBA00063380"/>
    </source>
</evidence>
<reference evidence="8" key="1">
    <citation type="submission" date="2021-01" db="EMBL/GenBank/DDBJ databases">
        <authorList>
            <person name="Corre E."/>
            <person name="Pelletier E."/>
            <person name="Niang G."/>
            <person name="Scheremetjew M."/>
            <person name="Finn R."/>
            <person name="Kale V."/>
            <person name="Holt S."/>
            <person name="Cochrane G."/>
            <person name="Meng A."/>
            <person name="Brown T."/>
            <person name="Cohen L."/>
        </authorList>
    </citation>
    <scope>NUCLEOTIDE SEQUENCE</scope>
    <source>
        <strain evidence="8">ATCC 50979</strain>
    </source>
</reference>
<dbReference type="Pfam" id="PF03931">
    <property type="entry name" value="Skp1_POZ"/>
    <property type="match status" value="1"/>
</dbReference>
<evidence type="ECO:0000259" key="6">
    <source>
        <dbReference type="Pfam" id="PF01466"/>
    </source>
</evidence>
<accession>A0A7S1V748</accession>
<dbReference type="InterPro" id="IPR011333">
    <property type="entry name" value="SKP1/BTB/POZ_sf"/>
</dbReference>
<evidence type="ECO:0000256" key="5">
    <source>
        <dbReference type="PIRNR" id="PIRNR028729"/>
    </source>
</evidence>